<dbReference type="PANTHER" id="PTHR24421:SF10">
    <property type="entry name" value="NITRATE_NITRITE SENSOR PROTEIN NARQ"/>
    <property type="match status" value="1"/>
</dbReference>
<dbReference type="PANTHER" id="PTHR24421">
    <property type="entry name" value="NITRATE/NITRITE SENSOR PROTEIN NARX-RELATED"/>
    <property type="match status" value="1"/>
</dbReference>
<sequence length="385" mass="39891">MDDQPPARPLPAWAVDAALGVGVAVVVSVVISAGQGGRQQPDAAAYLWAVGLGALMLARRRYPRAVLAVSVLGLFAYYAAGYPAVGLAVPVAAALFSAAEAGRLATAIGASLLALGTSLWFRLLEGQDVAFVLGYDLVPHVTLMAAAIALGDTLRSRRAQHAQQRELTRLQERQYAQDAERRVHAERLAIARDLHDSLGHAVSVISLHADVAREAVGRDEGAVREALALIRDAAGRTMRELRATVAVLRAPGETTDRLVSLAGVEPVLRTAHDAGIRVTDEIAVAPGALPATVDAAAYRIVQEAVTNAVRHSGASHVHVAARTDGTALALSVTDDGGAVVSPGTGGHGIAGMTERARALGGQLTAGTRETGGFTVQARLPLEPPP</sequence>
<feature type="transmembrane region" description="Helical" evidence="9">
    <location>
        <begin position="129"/>
        <end position="150"/>
    </location>
</feature>
<dbReference type="SMART" id="SM00387">
    <property type="entry name" value="HATPase_c"/>
    <property type="match status" value="1"/>
</dbReference>
<dbReference type="InterPro" id="IPR050482">
    <property type="entry name" value="Sensor_HK_TwoCompSys"/>
</dbReference>
<protein>
    <recommendedName>
        <fullName evidence="2">histidine kinase</fullName>
        <ecNumber evidence="2">2.7.13.3</ecNumber>
    </recommendedName>
</protein>
<keyword evidence="8" id="KW-0902">Two-component regulatory system</keyword>
<dbReference type="InterPro" id="IPR003594">
    <property type="entry name" value="HATPase_dom"/>
</dbReference>
<dbReference type="Pfam" id="PF02518">
    <property type="entry name" value="HATPase_c"/>
    <property type="match status" value="1"/>
</dbReference>
<evidence type="ECO:0000256" key="1">
    <source>
        <dbReference type="ARBA" id="ARBA00000085"/>
    </source>
</evidence>
<keyword evidence="7" id="KW-0067">ATP-binding</keyword>
<evidence type="ECO:0000256" key="7">
    <source>
        <dbReference type="ARBA" id="ARBA00022840"/>
    </source>
</evidence>
<evidence type="ECO:0000256" key="8">
    <source>
        <dbReference type="ARBA" id="ARBA00023012"/>
    </source>
</evidence>
<dbReference type="OrthoDB" id="227596at2"/>
<organism evidence="11 12">
    <name type="scientific">Pseudonocardia kunmingensis</name>
    <dbReference type="NCBI Taxonomy" id="630975"/>
    <lineage>
        <taxon>Bacteria</taxon>
        <taxon>Bacillati</taxon>
        <taxon>Actinomycetota</taxon>
        <taxon>Actinomycetes</taxon>
        <taxon>Pseudonocardiales</taxon>
        <taxon>Pseudonocardiaceae</taxon>
        <taxon>Pseudonocardia</taxon>
    </lineage>
</organism>
<dbReference type="Gene3D" id="3.30.565.10">
    <property type="entry name" value="Histidine kinase-like ATPase, C-terminal domain"/>
    <property type="match status" value="1"/>
</dbReference>
<comment type="catalytic activity">
    <reaction evidence="1">
        <text>ATP + protein L-histidine = ADP + protein N-phospho-L-histidine.</text>
        <dbReference type="EC" id="2.7.13.3"/>
    </reaction>
</comment>
<evidence type="ECO:0000313" key="11">
    <source>
        <dbReference type="EMBL" id="TQM11977.1"/>
    </source>
</evidence>
<dbReference type="EC" id="2.7.13.3" evidence="2"/>
<dbReference type="Pfam" id="PF07730">
    <property type="entry name" value="HisKA_3"/>
    <property type="match status" value="1"/>
</dbReference>
<dbReference type="InterPro" id="IPR011712">
    <property type="entry name" value="Sig_transdc_His_kin_sub3_dim/P"/>
</dbReference>
<dbReference type="GO" id="GO:0000155">
    <property type="term" value="F:phosphorelay sensor kinase activity"/>
    <property type="evidence" value="ECO:0007669"/>
    <property type="project" value="InterPro"/>
</dbReference>
<evidence type="ECO:0000256" key="2">
    <source>
        <dbReference type="ARBA" id="ARBA00012438"/>
    </source>
</evidence>
<evidence type="ECO:0000256" key="3">
    <source>
        <dbReference type="ARBA" id="ARBA00022553"/>
    </source>
</evidence>
<name>A0A543DRL5_9PSEU</name>
<keyword evidence="9" id="KW-0472">Membrane</keyword>
<keyword evidence="9" id="KW-0812">Transmembrane</keyword>
<evidence type="ECO:0000256" key="6">
    <source>
        <dbReference type="ARBA" id="ARBA00022777"/>
    </source>
</evidence>
<dbReference type="AlphaFoldDB" id="A0A543DRL5"/>
<dbReference type="RefSeq" id="WP_142056388.1">
    <property type="nucleotide sequence ID" value="NZ_VFPA01000002.1"/>
</dbReference>
<keyword evidence="5" id="KW-0547">Nucleotide-binding</keyword>
<evidence type="ECO:0000259" key="10">
    <source>
        <dbReference type="SMART" id="SM00387"/>
    </source>
</evidence>
<proteinExistence type="predicted"/>
<feature type="transmembrane region" description="Helical" evidence="9">
    <location>
        <begin position="74"/>
        <end position="97"/>
    </location>
</feature>
<keyword evidence="9" id="KW-1133">Transmembrane helix</keyword>
<evidence type="ECO:0000256" key="9">
    <source>
        <dbReference type="SAM" id="Phobius"/>
    </source>
</evidence>
<keyword evidence="3" id="KW-0597">Phosphoprotein</keyword>
<evidence type="ECO:0000256" key="4">
    <source>
        <dbReference type="ARBA" id="ARBA00022679"/>
    </source>
</evidence>
<keyword evidence="4" id="KW-0808">Transferase</keyword>
<reference evidence="11 12" key="1">
    <citation type="submission" date="2019-06" db="EMBL/GenBank/DDBJ databases">
        <title>Sequencing the genomes of 1000 actinobacteria strains.</title>
        <authorList>
            <person name="Klenk H.-P."/>
        </authorList>
    </citation>
    <scope>NUCLEOTIDE SEQUENCE [LARGE SCALE GENOMIC DNA]</scope>
    <source>
        <strain evidence="11 12">DSM 45301</strain>
    </source>
</reference>
<dbReference type="GO" id="GO:0016020">
    <property type="term" value="C:membrane"/>
    <property type="evidence" value="ECO:0007669"/>
    <property type="project" value="InterPro"/>
</dbReference>
<keyword evidence="12" id="KW-1185">Reference proteome</keyword>
<dbReference type="EMBL" id="VFPA01000002">
    <property type="protein sequence ID" value="TQM11977.1"/>
    <property type="molecule type" value="Genomic_DNA"/>
</dbReference>
<dbReference type="GO" id="GO:0046983">
    <property type="term" value="F:protein dimerization activity"/>
    <property type="evidence" value="ECO:0007669"/>
    <property type="project" value="InterPro"/>
</dbReference>
<evidence type="ECO:0000256" key="5">
    <source>
        <dbReference type="ARBA" id="ARBA00022741"/>
    </source>
</evidence>
<dbReference type="GO" id="GO:0005524">
    <property type="term" value="F:ATP binding"/>
    <property type="evidence" value="ECO:0007669"/>
    <property type="project" value="UniProtKB-KW"/>
</dbReference>
<dbReference type="InterPro" id="IPR036890">
    <property type="entry name" value="HATPase_C_sf"/>
</dbReference>
<feature type="domain" description="Histidine kinase/HSP90-like ATPase" evidence="10">
    <location>
        <begin position="292"/>
        <end position="383"/>
    </location>
</feature>
<dbReference type="SUPFAM" id="SSF55874">
    <property type="entry name" value="ATPase domain of HSP90 chaperone/DNA topoisomerase II/histidine kinase"/>
    <property type="match status" value="1"/>
</dbReference>
<gene>
    <name evidence="11" type="ORF">FB558_4550</name>
</gene>
<feature type="transmembrane region" description="Helical" evidence="9">
    <location>
        <begin position="12"/>
        <end position="31"/>
    </location>
</feature>
<dbReference type="Proteomes" id="UP000315677">
    <property type="component" value="Unassembled WGS sequence"/>
</dbReference>
<feature type="transmembrane region" description="Helical" evidence="9">
    <location>
        <begin position="104"/>
        <end position="123"/>
    </location>
</feature>
<dbReference type="Gene3D" id="1.20.5.1930">
    <property type="match status" value="1"/>
</dbReference>
<dbReference type="CDD" id="cd16917">
    <property type="entry name" value="HATPase_UhpB-NarQ-NarX-like"/>
    <property type="match status" value="1"/>
</dbReference>
<accession>A0A543DRL5</accession>
<keyword evidence="6 11" id="KW-0418">Kinase</keyword>
<comment type="caution">
    <text evidence="11">The sequence shown here is derived from an EMBL/GenBank/DDBJ whole genome shotgun (WGS) entry which is preliminary data.</text>
</comment>
<evidence type="ECO:0000313" key="12">
    <source>
        <dbReference type="Proteomes" id="UP000315677"/>
    </source>
</evidence>